<keyword evidence="2 7" id="KW-0963">Cytoplasm</keyword>
<feature type="compositionally biased region" description="Polar residues" evidence="8">
    <location>
        <begin position="906"/>
        <end position="917"/>
    </location>
</feature>
<dbReference type="InterPro" id="IPR027324">
    <property type="entry name" value="MAP2/MAP4/Tau"/>
</dbReference>
<protein>
    <recommendedName>
        <fullName evidence="7">Microtubule-associated protein</fullName>
    </recommendedName>
</protein>
<name>A0A8C9U759_SCLFO</name>
<comment type="subcellular location">
    <subcellularLocation>
        <location evidence="1 7">Cytoplasm</location>
        <location evidence="1 7">Cytoskeleton</location>
    </subcellularLocation>
</comment>
<feature type="compositionally biased region" description="Polar residues" evidence="8">
    <location>
        <begin position="783"/>
        <end position="802"/>
    </location>
</feature>
<feature type="compositionally biased region" description="Polar residues" evidence="8">
    <location>
        <begin position="168"/>
        <end position="177"/>
    </location>
</feature>
<reference evidence="9 10" key="1">
    <citation type="submission" date="2019-04" db="EMBL/GenBank/DDBJ databases">
        <authorList>
            <consortium name="Wellcome Sanger Institute Data Sharing"/>
        </authorList>
    </citation>
    <scope>NUCLEOTIDE SEQUENCE [LARGE SCALE GENOMIC DNA]</scope>
</reference>
<dbReference type="Pfam" id="PF00418">
    <property type="entry name" value="Tubulin-binding"/>
    <property type="match status" value="4"/>
</dbReference>
<dbReference type="PANTHER" id="PTHR11501:SF16">
    <property type="entry name" value="MICROTUBULE-ASSOCIATED PROTEIN 4"/>
    <property type="match status" value="1"/>
</dbReference>
<evidence type="ECO:0000256" key="7">
    <source>
        <dbReference type="RuleBase" id="RU000686"/>
    </source>
</evidence>
<dbReference type="OrthoDB" id="9378527at2759"/>
<feature type="compositionally biased region" description="Basic and acidic residues" evidence="8">
    <location>
        <begin position="599"/>
        <end position="756"/>
    </location>
</feature>
<accession>A0A8C9U759</accession>
<feature type="compositionally biased region" description="Basic residues" evidence="8">
    <location>
        <begin position="287"/>
        <end position="296"/>
    </location>
</feature>
<sequence>MDLSLSNALKDAPPPQPESLVQRDFIATLEAQAFEDKVGETVGKSEYRPLLDVDGSRADPVVMPGGQTAGQYQQPQGDMWTHPMEQQIWTGDLLSGIPPPDADPWGSLPSAPHTDTFTGLSQTGMPMNMDVGVAPLPTAKPPSMPEPQKANPPLAPEPPDQPQMPNQAREQNAQDSTAAHLGGPWVEEGGPPADVPFGPGSSAVFGLPSPRRQMTSPKEDCEGDVSDRKQQRKKKKKRPKEEPYDFIEDRGPLEALGAGDEHIFPSDIPNPYRDVGWHGEEGGRGVARGKKSKIRKKIPEEWSTLQESPVPSATAEPQERPEDLLTGLGPQPMENSSPGTVGPVLSTTLSPEEGLKALSHVDMSVSEQFLIDDDAISKEFSFLPSDPVTPDIPPSPMKDFPCLIPASSQPGNEPIRNTSNASSPKGSLMSNSAVPSCPPPPKEPSVSAAMAPAPTEEKNLPLYTCVTPNDDATHTSTKDASSSPAEVALSPEAEPYVLPCAPAPLSSSVTARCWSNRSEEHHVSTSPPQLTTSVRSPTCRMPPAASPLVSSTSPIPPGSSGLNPAAPPFFPSFMEYQTPQLQGWSEEQVQAGPSTLEVQPEKADTFEKTDNSQMVEKIDALEKMDKPEKTDKPEKVDKSEKIDKDENSNKVEKVEKSDQIEKLDKEKEKMAEKVEKDKEKVDMAEKVEKEKEKIDKAEKMDKEKTDKTEKVDKGKEKMDKKEKPNKAEKARKADSSEKPDKTAKVEKAEKAVKEPGKTALANGTGAAPGKGLSAADKKAKPTTGLTKATSAKTRPNSLSTGDATPKGPPPASNSSSATLNKKSPVSKATTPTTGTKRPGPTANRSLSATEPREVKAKTTDGRTTERLPPVPKANATPPARASVTKNGSPTTAAAKPAGAPRATPVPRTSTSAPSLRRTTPAKSESKAGEAKKPSTLKTTTDSSRPRTTPTRTSSTAPGTPGAAPGSTKPAVSNAAVPERKPPVPRAPRAAPRPGTAPPPDIKNVRSKIGSTDNMKHQPGGGKVSTSQGRTDTLAKGSLCKETSQGKVQIVSKKLDFSHVTSRCGSKDNIKHVPGGGHIQIRNKKVDLSKVTSKCGSKANIKHKPGGGDVKIESHKIKIKAQSKVGSMDNMNHNPGGGNVKIESHKLYFRENARARTDHGADIITRPALGGNPSHLQCSTSLSDSLGSSGFLRSPPAPSLVSPTGQAGDGMLAGQGT</sequence>
<feature type="compositionally biased region" description="Polar residues" evidence="8">
    <location>
        <begin position="333"/>
        <end position="347"/>
    </location>
</feature>
<feature type="compositionally biased region" description="Basic and acidic residues" evidence="8">
    <location>
        <begin position="239"/>
        <end position="252"/>
    </location>
</feature>
<feature type="region of interest" description="Disordered" evidence="8">
    <location>
        <begin position="516"/>
        <end position="1029"/>
    </location>
</feature>
<feature type="region of interest" description="Disordered" evidence="8">
    <location>
        <begin position="102"/>
        <end position="347"/>
    </location>
</feature>
<feature type="compositionally biased region" description="Basic and acidic residues" evidence="8">
    <location>
        <begin position="217"/>
        <end position="229"/>
    </location>
</feature>
<reference evidence="9" key="2">
    <citation type="submission" date="2025-08" db="UniProtKB">
        <authorList>
            <consortium name="Ensembl"/>
        </authorList>
    </citation>
    <scope>IDENTIFICATION</scope>
</reference>
<evidence type="ECO:0000313" key="9">
    <source>
        <dbReference type="Ensembl" id="ENSSFOP00015058067.1"/>
    </source>
</evidence>
<feature type="compositionally biased region" description="Polar residues" evidence="8">
    <location>
        <begin position="812"/>
        <end position="823"/>
    </location>
</feature>
<feature type="compositionally biased region" description="Polar residues" evidence="8">
    <location>
        <begin position="524"/>
        <end position="536"/>
    </location>
</feature>
<evidence type="ECO:0000256" key="4">
    <source>
        <dbReference type="ARBA" id="ARBA00022701"/>
    </source>
</evidence>
<organism evidence="9 10">
    <name type="scientific">Scleropages formosus</name>
    <name type="common">Asian bonytongue</name>
    <name type="synonym">Osteoglossum formosum</name>
    <dbReference type="NCBI Taxonomy" id="113540"/>
    <lineage>
        <taxon>Eukaryota</taxon>
        <taxon>Metazoa</taxon>
        <taxon>Chordata</taxon>
        <taxon>Craniata</taxon>
        <taxon>Vertebrata</taxon>
        <taxon>Euteleostomi</taxon>
        <taxon>Actinopterygii</taxon>
        <taxon>Neopterygii</taxon>
        <taxon>Teleostei</taxon>
        <taxon>Osteoglossocephala</taxon>
        <taxon>Osteoglossomorpha</taxon>
        <taxon>Osteoglossiformes</taxon>
        <taxon>Osteoglossidae</taxon>
        <taxon>Scleropages</taxon>
    </lineage>
</organism>
<dbReference type="PROSITE" id="PS00229">
    <property type="entry name" value="TAU_MAP_1"/>
    <property type="match status" value="3"/>
</dbReference>
<feature type="compositionally biased region" description="Low complexity" evidence="8">
    <location>
        <begin position="550"/>
        <end position="561"/>
    </location>
</feature>
<evidence type="ECO:0000256" key="2">
    <source>
        <dbReference type="ARBA" id="ARBA00022490"/>
    </source>
</evidence>
<keyword evidence="6 7" id="KW-0206">Cytoskeleton</keyword>
<feature type="compositionally biased region" description="Polar residues" evidence="8">
    <location>
        <begin position="575"/>
        <end position="597"/>
    </location>
</feature>
<keyword evidence="5" id="KW-0677">Repeat</keyword>
<reference evidence="9" key="3">
    <citation type="submission" date="2025-09" db="UniProtKB">
        <authorList>
            <consortium name="Ensembl"/>
        </authorList>
    </citation>
    <scope>IDENTIFICATION</scope>
</reference>
<feature type="compositionally biased region" description="Basic and acidic residues" evidence="8">
    <location>
        <begin position="923"/>
        <end position="932"/>
    </location>
</feature>
<feature type="compositionally biased region" description="Low complexity" evidence="8">
    <location>
        <begin position="889"/>
        <end position="904"/>
    </location>
</feature>
<dbReference type="GO" id="GO:0043005">
    <property type="term" value="C:neuron projection"/>
    <property type="evidence" value="ECO:0007669"/>
    <property type="project" value="TreeGrafter"/>
</dbReference>
<feature type="compositionally biased region" description="Basic and acidic residues" evidence="8">
    <location>
        <begin position="850"/>
        <end position="865"/>
    </location>
</feature>
<dbReference type="GO" id="GO:0005874">
    <property type="term" value="C:microtubule"/>
    <property type="evidence" value="ECO:0007669"/>
    <property type="project" value="UniProtKB-KW"/>
</dbReference>
<dbReference type="Ensembl" id="ENSSFOT00015040762.1">
    <property type="protein sequence ID" value="ENSSFOP00015058067.1"/>
    <property type="gene ID" value="ENSSFOG00015013428.2"/>
</dbReference>
<dbReference type="GeneID" id="108934017"/>
<feature type="compositionally biased region" description="Gly residues" evidence="8">
    <location>
        <begin position="1206"/>
        <end position="1216"/>
    </location>
</feature>
<keyword evidence="10" id="KW-1185">Reference proteome</keyword>
<dbReference type="GeneTree" id="ENSGT00940000159742"/>
<dbReference type="GO" id="GO:0031175">
    <property type="term" value="P:neuron projection development"/>
    <property type="evidence" value="ECO:0007669"/>
    <property type="project" value="TreeGrafter"/>
</dbReference>
<keyword evidence="3" id="KW-0597">Phosphoprotein</keyword>
<evidence type="ECO:0000256" key="6">
    <source>
        <dbReference type="ARBA" id="ARBA00023212"/>
    </source>
</evidence>
<feature type="region of interest" description="Disordered" evidence="8">
    <location>
        <begin position="1163"/>
        <end position="1216"/>
    </location>
</feature>
<evidence type="ECO:0000256" key="1">
    <source>
        <dbReference type="ARBA" id="ARBA00004245"/>
    </source>
</evidence>
<proteinExistence type="predicted"/>
<evidence type="ECO:0000256" key="3">
    <source>
        <dbReference type="ARBA" id="ARBA00022553"/>
    </source>
</evidence>
<evidence type="ECO:0000313" key="10">
    <source>
        <dbReference type="Proteomes" id="UP000694397"/>
    </source>
</evidence>
<keyword evidence="4 7" id="KW-0493">Microtubule</keyword>
<dbReference type="GO" id="GO:0000226">
    <property type="term" value="P:microtubule cytoskeleton organization"/>
    <property type="evidence" value="ECO:0007669"/>
    <property type="project" value="TreeGrafter"/>
</dbReference>
<feature type="compositionally biased region" description="Polar residues" evidence="8">
    <location>
        <begin position="406"/>
        <end position="429"/>
    </location>
</feature>
<gene>
    <name evidence="9" type="primary">LOC108934017</name>
</gene>
<dbReference type="GO" id="GO:0008017">
    <property type="term" value="F:microtubule binding"/>
    <property type="evidence" value="ECO:0007669"/>
    <property type="project" value="InterPro"/>
</dbReference>
<feature type="compositionally biased region" description="Low complexity" evidence="8">
    <location>
        <begin position="1178"/>
        <end position="1193"/>
    </location>
</feature>
<dbReference type="PROSITE" id="PS51491">
    <property type="entry name" value="TAU_MAP_2"/>
    <property type="match status" value="4"/>
</dbReference>
<dbReference type="Proteomes" id="UP000694397">
    <property type="component" value="Chromosome 7"/>
</dbReference>
<feature type="compositionally biased region" description="Polar residues" evidence="8">
    <location>
        <begin position="113"/>
        <end position="125"/>
    </location>
</feature>
<feature type="compositionally biased region" description="Low complexity" evidence="8">
    <location>
        <begin position="938"/>
        <end position="960"/>
    </location>
</feature>
<evidence type="ECO:0000256" key="5">
    <source>
        <dbReference type="ARBA" id="ARBA00022737"/>
    </source>
</evidence>
<feature type="compositionally biased region" description="Pro residues" evidence="8">
    <location>
        <begin position="153"/>
        <end position="162"/>
    </location>
</feature>
<dbReference type="AlphaFoldDB" id="A0A8C9U759"/>
<evidence type="ECO:0000256" key="8">
    <source>
        <dbReference type="SAM" id="MobiDB-lite"/>
    </source>
</evidence>
<feature type="compositionally biased region" description="Low complexity" evidence="8">
    <location>
        <begin position="827"/>
        <end position="842"/>
    </location>
</feature>
<dbReference type="RefSeq" id="XP_029109648.1">
    <property type="nucleotide sequence ID" value="XM_029253815.1"/>
</dbReference>
<feature type="region of interest" description="Disordered" evidence="8">
    <location>
        <begin position="387"/>
        <end position="490"/>
    </location>
</feature>
<dbReference type="PANTHER" id="PTHR11501">
    <property type="entry name" value="MICROTUBULE-ASSOCIATED PROTEIN"/>
    <property type="match status" value="1"/>
</dbReference>
<dbReference type="InterPro" id="IPR001084">
    <property type="entry name" value="MAP_tubulin-bd_rpt"/>
</dbReference>